<gene>
    <name evidence="13" type="ORF">H1V43_38540</name>
</gene>
<evidence type="ECO:0000256" key="4">
    <source>
        <dbReference type="ARBA" id="ARBA00022801"/>
    </source>
</evidence>
<dbReference type="Pfam" id="PF02983">
    <property type="entry name" value="Pro_Al_protease"/>
    <property type="match status" value="1"/>
</dbReference>
<keyword evidence="3 10" id="KW-0732">Signal</keyword>
<reference evidence="13 14" key="1">
    <citation type="submission" date="2020-07" db="EMBL/GenBank/DDBJ databases">
        <title>Streptomyces isolated from Indian soil.</title>
        <authorList>
            <person name="Mandal S."/>
            <person name="Maiti P.K."/>
        </authorList>
    </citation>
    <scope>NUCLEOTIDE SEQUENCE [LARGE SCALE GENOMIC DNA]</scope>
    <source>
        <strain evidence="13 14">PSKA54</strain>
    </source>
</reference>
<keyword evidence="4" id="KW-0378">Hydrolase</keyword>
<keyword evidence="9" id="KW-1133">Transmembrane helix</keyword>
<comment type="caution">
    <text evidence="13">The sequence shown here is derived from an EMBL/GenBank/DDBJ whole genome shotgun (WGS) entry which is preliminary data.</text>
</comment>
<dbReference type="InterPro" id="IPR004236">
    <property type="entry name" value="Pept_S1_alpha_lytic"/>
</dbReference>
<proteinExistence type="inferred from homology"/>
<evidence type="ECO:0000313" key="13">
    <source>
        <dbReference type="EMBL" id="MBA4867084.1"/>
    </source>
</evidence>
<evidence type="ECO:0000256" key="8">
    <source>
        <dbReference type="SAM" id="MobiDB-lite"/>
    </source>
</evidence>
<dbReference type="AlphaFoldDB" id="A0A7W2D9B7"/>
<dbReference type="Gene3D" id="2.40.10.10">
    <property type="entry name" value="Trypsin-like serine proteases"/>
    <property type="match status" value="2"/>
</dbReference>
<dbReference type="PROSITE" id="PS00135">
    <property type="entry name" value="TRYPSIN_SER"/>
    <property type="match status" value="1"/>
</dbReference>
<dbReference type="GO" id="GO:0004252">
    <property type="term" value="F:serine-type endopeptidase activity"/>
    <property type="evidence" value="ECO:0007669"/>
    <property type="project" value="InterPro"/>
</dbReference>
<feature type="transmembrane region" description="Helical" evidence="9">
    <location>
        <begin position="458"/>
        <end position="478"/>
    </location>
</feature>
<dbReference type="InterPro" id="IPR001254">
    <property type="entry name" value="Trypsin_dom"/>
</dbReference>
<dbReference type="GO" id="GO:0006508">
    <property type="term" value="P:proteolysis"/>
    <property type="evidence" value="ECO:0007669"/>
    <property type="project" value="UniProtKB-KW"/>
</dbReference>
<dbReference type="SUPFAM" id="SSF50494">
    <property type="entry name" value="Trypsin-like serine proteases"/>
    <property type="match status" value="1"/>
</dbReference>
<keyword evidence="2" id="KW-0645">Protease</keyword>
<dbReference type="InterPro" id="IPR018114">
    <property type="entry name" value="TRYPSIN_HIS"/>
</dbReference>
<dbReference type="InterPro" id="IPR033116">
    <property type="entry name" value="TRYPSIN_SER"/>
</dbReference>
<keyword evidence="5" id="KW-0720">Serine protease</keyword>
<keyword evidence="6" id="KW-0865">Zymogen</keyword>
<dbReference type="Pfam" id="PF00089">
    <property type="entry name" value="Trypsin"/>
    <property type="match status" value="1"/>
</dbReference>
<feature type="domain" description="Peptidase S1" evidence="11">
    <location>
        <begin position="203"/>
        <end position="374"/>
    </location>
</feature>
<evidence type="ECO:0000256" key="5">
    <source>
        <dbReference type="ARBA" id="ARBA00022825"/>
    </source>
</evidence>
<dbReference type="EMBL" id="JACEQY010000090">
    <property type="protein sequence ID" value="MBA4867084.1"/>
    <property type="molecule type" value="Genomic_DNA"/>
</dbReference>
<feature type="domain" description="Peptidase S1A alpha-lytic prodomain" evidence="12">
    <location>
        <begin position="119"/>
        <end position="172"/>
    </location>
</feature>
<keyword evidence="9" id="KW-0472">Membrane</keyword>
<feature type="chain" id="PRO_5031512170" evidence="10">
    <location>
        <begin position="33"/>
        <end position="496"/>
    </location>
</feature>
<protein>
    <submittedName>
        <fullName evidence="13">S1 family peptidase</fullName>
    </submittedName>
</protein>
<feature type="region of interest" description="Disordered" evidence="8">
    <location>
        <begin position="34"/>
        <end position="65"/>
    </location>
</feature>
<organism evidence="13 14">
    <name type="scientific">Streptomyces himalayensis subsp. aureolus</name>
    <dbReference type="NCBI Taxonomy" id="2758039"/>
    <lineage>
        <taxon>Bacteria</taxon>
        <taxon>Bacillati</taxon>
        <taxon>Actinomycetota</taxon>
        <taxon>Actinomycetes</taxon>
        <taxon>Kitasatosporales</taxon>
        <taxon>Streptomycetaceae</taxon>
        <taxon>Streptomyces</taxon>
        <taxon>Streptomyces himalayensis</taxon>
    </lineage>
</organism>
<dbReference type="CDD" id="cd21112">
    <property type="entry name" value="alphaLP-like"/>
    <property type="match status" value="1"/>
</dbReference>
<comment type="similarity">
    <text evidence="1">Belongs to the peptidase S1 family.</text>
</comment>
<keyword evidence="7" id="KW-1015">Disulfide bond</keyword>
<evidence type="ECO:0000256" key="7">
    <source>
        <dbReference type="ARBA" id="ARBA00023157"/>
    </source>
</evidence>
<evidence type="ECO:0000256" key="2">
    <source>
        <dbReference type="ARBA" id="ARBA00022670"/>
    </source>
</evidence>
<dbReference type="InterPro" id="IPR001316">
    <property type="entry name" value="Pept_S1A_streptogrisin"/>
</dbReference>
<name>A0A7W2D9B7_9ACTN</name>
<feature type="compositionally biased region" description="Low complexity" evidence="8">
    <location>
        <begin position="41"/>
        <end position="56"/>
    </location>
</feature>
<evidence type="ECO:0000256" key="9">
    <source>
        <dbReference type="SAM" id="Phobius"/>
    </source>
</evidence>
<evidence type="ECO:0000313" key="14">
    <source>
        <dbReference type="Proteomes" id="UP000586976"/>
    </source>
</evidence>
<sequence>MRHVRRKVHRIARLAAACGLVCGGVMVSTAMAGESSGRTTAPPGGASEASAPSDGSRASDAPGLSDASALGARMVSRLGTSRTAGSWIGSDGRPVVAVTDAEAAAEVRRAGARAKVVHHSMNRLRSATETLSATPRVPGTAWSVDYASNKVVVHADSTVSADDWSRLSGVAEGIGGFVEMERTGGAFTTRVNGAAPIFAGNGRCSAGFNVTDGRDDFILTAGHCGPVGTTWFQDSQGSTQVGATVAGSFPGSDFSLVRYENGGSGTSGGAGVVDIGGGQGVRIVGAADPVVGQQVFRSGSTTGLHSGTVTALNATVNYPEGTVTGLIETDVCAEPGDSGGPLIAQGLALGVTSGGNGDCSAGGTTFFQPALKALDALGVQLADPRSRSGTGSGGDGSAAAREDGGNSGTGSEAAVPAPPTPSSEGVTGVPPAVPGSPGAQGAAGGMSSLSRIVNFRTLAPGLTVIVVSLLGLVVTHWIRTRQDRSRLRAYYSGSWG</sequence>
<evidence type="ECO:0000259" key="11">
    <source>
        <dbReference type="Pfam" id="PF00089"/>
    </source>
</evidence>
<evidence type="ECO:0000256" key="1">
    <source>
        <dbReference type="ARBA" id="ARBA00007664"/>
    </source>
</evidence>
<dbReference type="GO" id="GO:0005576">
    <property type="term" value="C:extracellular region"/>
    <property type="evidence" value="ECO:0007669"/>
    <property type="project" value="InterPro"/>
</dbReference>
<keyword evidence="14" id="KW-1185">Reference proteome</keyword>
<dbReference type="RefSeq" id="WP_181868411.1">
    <property type="nucleotide sequence ID" value="NZ_JACEQY010000090.1"/>
</dbReference>
<dbReference type="Proteomes" id="UP000586976">
    <property type="component" value="Unassembled WGS sequence"/>
</dbReference>
<dbReference type="PROSITE" id="PS00134">
    <property type="entry name" value="TRYPSIN_HIS"/>
    <property type="match status" value="1"/>
</dbReference>
<dbReference type="InterPro" id="IPR009003">
    <property type="entry name" value="Peptidase_S1_PA"/>
</dbReference>
<evidence type="ECO:0000259" key="12">
    <source>
        <dbReference type="Pfam" id="PF02983"/>
    </source>
</evidence>
<keyword evidence="9" id="KW-0812">Transmembrane</keyword>
<feature type="compositionally biased region" description="Low complexity" evidence="8">
    <location>
        <begin position="425"/>
        <end position="440"/>
    </location>
</feature>
<accession>A0A7W2D9B7</accession>
<evidence type="ECO:0000256" key="10">
    <source>
        <dbReference type="SAM" id="SignalP"/>
    </source>
</evidence>
<feature type="region of interest" description="Disordered" evidence="8">
    <location>
        <begin position="383"/>
        <end position="444"/>
    </location>
</feature>
<evidence type="ECO:0000256" key="3">
    <source>
        <dbReference type="ARBA" id="ARBA00022729"/>
    </source>
</evidence>
<dbReference type="InterPro" id="IPR043504">
    <property type="entry name" value="Peptidase_S1_PA_chymotrypsin"/>
</dbReference>
<feature type="signal peptide" evidence="10">
    <location>
        <begin position="1"/>
        <end position="32"/>
    </location>
</feature>
<evidence type="ECO:0000256" key="6">
    <source>
        <dbReference type="ARBA" id="ARBA00023145"/>
    </source>
</evidence>
<dbReference type="PRINTS" id="PR00861">
    <property type="entry name" value="ALYTICPTASE"/>
</dbReference>